<protein>
    <submittedName>
        <fullName evidence="1">Uncharacterized protein</fullName>
    </submittedName>
</protein>
<name>A6NYB3_9FIRM</name>
<evidence type="ECO:0000313" key="2">
    <source>
        <dbReference type="Proteomes" id="UP000003639"/>
    </source>
</evidence>
<dbReference type="AlphaFoldDB" id="A6NYB3"/>
<reference evidence="1 2" key="2">
    <citation type="submission" date="2007-06" db="EMBL/GenBank/DDBJ databases">
        <title>Draft genome sequence of Pseudoflavonifractor capillosus ATCC 29799.</title>
        <authorList>
            <person name="Sudarsanam P."/>
            <person name="Ley R."/>
            <person name="Guruge J."/>
            <person name="Turnbaugh P.J."/>
            <person name="Mahowald M."/>
            <person name="Liep D."/>
            <person name="Gordon J."/>
        </authorList>
    </citation>
    <scope>NUCLEOTIDE SEQUENCE [LARGE SCALE GENOMIC DNA]</scope>
    <source>
        <strain evidence="1 2">ATCC 29799</strain>
    </source>
</reference>
<gene>
    <name evidence="1" type="ORF">BACCAP_03212</name>
</gene>
<reference evidence="1 2" key="1">
    <citation type="submission" date="2007-04" db="EMBL/GenBank/DDBJ databases">
        <authorList>
            <person name="Fulton L."/>
            <person name="Clifton S."/>
            <person name="Fulton B."/>
            <person name="Xu J."/>
            <person name="Minx P."/>
            <person name="Pepin K.H."/>
            <person name="Johnson M."/>
            <person name="Thiruvilangam P."/>
            <person name="Bhonagiri V."/>
            <person name="Nash W.E."/>
            <person name="Mardis E.R."/>
            <person name="Wilson R.K."/>
        </authorList>
    </citation>
    <scope>NUCLEOTIDE SEQUENCE [LARGE SCALE GENOMIC DNA]</scope>
    <source>
        <strain evidence="1 2">ATCC 29799</strain>
    </source>
</reference>
<proteinExistence type="predicted"/>
<sequence>MGDLEIRTNLDSSFTSERKKLSFPYLYVPRFGEEIALMVTCLKPGPLPLVLSDSGTLKQVGSCAASALELAKLLRVYQFEVVLSETERRTMREITDILEVLLWMAS</sequence>
<dbReference type="Proteomes" id="UP000003639">
    <property type="component" value="Unassembled WGS sequence"/>
</dbReference>
<dbReference type="STRING" id="411467.BACCAP_03212"/>
<keyword evidence="2" id="KW-1185">Reference proteome</keyword>
<organism evidence="1 2">
    <name type="scientific">Pseudoflavonifractor capillosus ATCC 29799</name>
    <dbReference type="NCBI Taxonomy" id="411467"/>
    <lineage>
        <taxon>Bacteria</taxon>
        <taxon>Bacillati</taxon>
        <taxon>Bacillota</taxon>
        <taxon>Clostridia</taxon>
        <taxon>Eubacteriales</taxon>
        <taxon>Oscillospiraceae</taxon>
        <taxon>Pseudoflavonifractor</taxon>
    </lineage>
</organism>
<evidence type="ECO:0000313" key="1">
    <source>
        <dbReference type="EMBL" id="EDM99283.1"/>
    </source>
</evidence>
<accession>A6NYB3</accession>
<comment type="caution">
    <text evidence="1">The sequence shown here is derived from an EMBL/GenBank/DDBJ whole genome shotgun (WGS) entry which is preliminary data.</text>
</comment>
<dbReference type="EMBL" id="AAXG02000028">
    <property type="protein sequence ID" value="EDM99283.1"/>
    <property type="molecule type" value="Genomic_DNA"/>
</dbReference>